<dbReference type="AlphaFoldDB" id="A0A9P6W8F2"/>
<evidence type="ECO:0008006" key="5">
    <source>
        <dbReference type="Google" id="ProtNLM"/>
    </source>
</evidence>
<keyword evidence="2" id="KW-1133">Transmembrane helix</keyword>
<dbReference type="OrthoDB" id="423313at2759"/>
<reference evidence="3 4" key="1">
    <citation type="submission" date="2020-11" db="EMBL/GenBank/DDBJ databases">
        <title>Kefir isolates.</title>
        <authorList>
            <person name="Marcisauskas S."/>
            <person name="Kim Y."/>
            <person name="Blasche S."/>
        </authorList>
    </citation>
    <scope>NUCLEOTIDE SEQUENCE [LARGE SCALE GENOMIC DNA]</scope>
    <source>
        <strain evidence="3 4">KR</strain>
    </source>
</reference>
<dbReference type="CDD" id="cd11296">
    <property type="entry name" value="O-FucT_like"/>
    <property type="match status" value="1"/>
</dbReference>
<evidence type="ECO:0000313" key="3">
    <source>
        <dbReference type="EMBL" id="KAG0666890.1"/>
    </source>
</evidence>
<feature type="region of interest" description="Disordered" evidence="1">
    <location>
        <begin position="1"/>
        <end position="42"/>
    </location>
</feature>
<keyword evidence="4" id="KW-1185">Reference proteome</keyword>
<keyword evidence="2" id="KW-0812">Transmembrane</keyword>
<accession>A0A9P6W8F2</accession>
<feature type="transmembrane region" description="Helical" evidence="2">
    <location>
        <begin position="50"/>
        <end position="71"/>
    </location>
</feature>
<dbReference type="EMBL" id="PUHQ01000003">
    <property type="protein sequence ID" value="KAG0666890.1"/>
    <property type="molecule type" value="Genomic_DNA"/>
</dbReference>
<comment type="caution">
    <text evidence="3">The sequence shown here is derived from an EMBL/GenBank/DDBJ whole genome shotgun (WGS) entry which is preliminary data.</text>
</comment>
<proteinExistence type="predicted"/>
<name>A0A9P6W8F2_RHOMI</name>
<keyword evidence="2" id="KW-0472">Membrane</keyword>
<dbReference type="Proteomes" id="UP000777482">
    <property type="component" value="Unassembled WGS sequence"/>
</dbReference>
<sequence>MARYIELPTSRKDAEEHSHDEQGSALPYAASDSYSQAAGDRESSTSNRRVVALFGAGLLLLVVLSTGYHWANWVRTPRTFFGPPPSKHLEIDLRRGNVPGPAELLTSAAPAASYRKALRPELRADSFNGWTGHVLAAFSLLYLAQLTQRVAILPSFGNEFHYGNSMITLGHLYDMDRFRRERGALFVDWVDVKPLDPGHNLTETDDIGCYMGNNEFEAGTSFDKFNLARSIWRVDRSTPFPNSIESFVLWDYDEKRRISETKTFAQTRGYTLPSNMLESGSTDLLCYGNIWALAHASARARGWSYFSGHVPELQHESGGLLKMMDPSVRGMWPEWYSIGQYIDFTPKVWDIAIDCVKRTLRTNRIPKHLITVHLRRGDFKSWCPAGQRCVPTVERYSEQVDKFLSDSPSDTRVLVTTDEQDDADFLASVDDLGWFRIDHRHLGTADVLRAEYGETWRWADAAVDQAILSLGMAFVGTADSQVSVISELRVATWNGGRTHLVKRPT</sequence>
<dbReference type="Gene3D" id="3.40.50.11350">
    <property type="match status" value="1"/>
</dbReference>
<gene>
    <name evidence="3" type="ORF">C6P46_003600</name>
</gene>
<organism evidence="3 4">
    <name type="scientific">Rhodotorula mucilaginosa</name>
    <name type="common">Yeast</name>
    <name type="synonym">Rhodotorula rubra</name>
    <dbReference type="NCBI Taxonomy" id="5537"/>
    <lineage>
        <taxon>Eukaryota</taxon>
        <taxon>Fungi</taxon>
        <taxon>Dikarya</taxon>
        <taxon>Basidiomycota</taxon>
        <taxon>Pucciniomycotina</taxon>
        <taxon>Microbotryomycetes</taxon>
        <taxon>Sporidiobolales</taxon>
        <taxon>Sporidiobolaceae</taxon>
        <taxon>Rhodotorula</taxon>
    </lineage>
</organism>
<evidence type="ECO:0000256" key="2">
    <source>
        <dbReference type="SAM" id="Phobius"/>
    </source>
</evidence>
<evidence type="ECO:0000256" key="1">
    <source>
        <dbReference type="SAM" id="MobiDB-lite"/>
    </source>
</evidence>
<protein>
    <recommendedName>
        <fullName evidence="5">GDP-fucose protein O-fucosyltransferase</fullName>
    </recommendedName>
</protein>
<evidence type="ECO:0000313" key="4">
    <source>
        <dbReference type="Proteomes" id="UP000777482"/>
    </source>
</evidence>
<feature type="compositionally biased region" description="Basic and acidic residues" evidence="1">
    <location>
        <begin position="9"/>
        <end position="22"/>
    </location>
</feature>